<dbReference type="Gene3D" id="3.30.200.20">
    <property type="entry name" value="Phosphorylase Kinase, domain 1"/>
    <property type="match status" value="1"/>
</dbReference>
<dbReference type="InterPro" id="IPR053211">
    <property type="entry name" value="DNA_repair-toleration"/>
</dbReference>
<evidence type="ECO:0000256" key="9">
    <source>
        <dbReference type="SAM" id="SignalP"/>
    </source>
</evidence>
<dbReference type="InterPro" id="IPR013210">
    <property type="entry name" value="LRR_N_plant-typ"/>
</dbReference>
<dbReference type="Pfam" id="PF00560">
    <property type="entry name" value="LRR_1"/>
    <property type="match status" value="3"/>
</dbReference>
<organism evidence="12 14">
    <name type="scientific">Trifolium pratense</name>
    <name type="common">Red clover</name>
    <dbReference type="NCBI Taxonomy" id="57577"/>
    <lineage>
        <taxon>Eukaryota</taxon>
        <taxon>Viridiplantae</taxon>
        <taxon>Streptophyta</taxon>
        <taxon>Embryophyta</taxon>
        <taxon>Tracheophyta</taxon>
        <taxon>Spermatophyta</taxon>
        <taxon>Magnoliopsida</taxon>
        <taxon>eudicotyledons</taxon>
        <taxon>Gunneridae</taxon>
        <taxon>Pentapetalae</taxon>
        <taxon>rosids</taxon>
        <taxon>fabids</taxon>
        <taxon>Fabales</taxon>
        <taxon>Fabaceae</taxon>
        <taxon>Papilionoideae</taxon>
        <taxon>50 kb inversion clade</taxon>
        <taxon>NPAAA clade</taxon>
        <taxon>Hologalegina</taxon>
        <taxon>IRL clade</taxon>
        <taxon>Trifolieae</taxon>
        <taxon>Trifolium</taxon>
    </lineage>
</organism>
<evidence type="ECO:0000256" key="2">
    <source>
        <dbReference type="ARBA" id="ARBA00022614"/>
    </source>
</evidence>
<evidence type="ECO:0000313" key="11">
    <source>
        <dbReference type="EMBL" id="PNX92146.1"/>
    </source>
</evidence>
<evidence type="ECO:0000256" key="5">
    <source>
        <dbReference type="ARBA" id="ARBA00022737"/>
    </source>
</evidence>
<dbReference type="GO" id="GO:0005524">
    <property type="term" value="F:ATP binding"/>
    <property type="evidence" value="ECO:0007669"/>
    <property type="project" value="InterPro"/>
</dbReference>
<dbReference type="FunFam" id="3.30.200.20:FF:000882">
    <property type="entry name" value="Probably inactive leucine-rich repeat receptor-like protein kinase"/>
    <property type="match status" value="1"/>
</dbReference>
<dbReference type="PROSITE" id="PS51450">
    <property type="entry name" value="LRR"/>
    <property type="match status" value="2"/>
</dbReference>
<dbReference type="PANTHER" id="PTHR48060:SF21">
    <property type="entry name" value="L DOMAIN-LIKE PROTEIN"/>
    <property type="match status" value="1"/>
</dbReference>
<dbReference type="FunFam" id="3.80.10.10:FF:000895">
    <property type="entry name" value="Probably inactive leucine-rich repeat receptor-like protein kinase"/>
    <property type="match status" value="1"/>
</dbReference>
<evidence type="ECO:0000256" key="7">
    <source>
        <dbReference type="ARBA" id="ARBA00023136"/>
    </source>
</evidence>
<dbReference type="InterPro" id="IPR000719">
    <property type="entry name" value="Prot_kinase_dom"/>
</dbReference>
<dbReference type="PROSITE" id="PS50011">
    <property type="entry name" value="PROTEIN_KINASE_DOM"/>
    <property type="match status" value="1"/>
</dbReference>
<reference evidence="12 14" key="1">
    <citation type="journal article" date="2014" name="Am. J. Bot.">
        <title>Genome assembly and annotation for red clover (Trifolium pratense; Fabaceae).</title>
        <authorList>
            <person name="Istvanek J."/>
            <person name="Jaros M."/>
            <person name="Krenek A."/>
            <person name="Repkova J."/>
        </authorList>
    </citation>
    <scope>NUCLEOTIDE SEQUENCE [LARGE SCALE GENOMIC DNA]</scope>
    <source>
        <strain evidence="14">cv. Tatra</strain>
        <tissue evidence="12">Young leaves</tissue>
    </source>
</reference>
<evidence type="ECO:0000259" key="10">
    <source>
        <dbReference type="PROSITE" id="PS50011"/>
    </source>
</evidence>
<dbReference type="InterPro" id="IPR055414">
    <property type="entry name" value="LRR_R13L4/SHOC2-like"/>
</dbReference>
<comment type="subcellular location">
    <subcellularLocation>
        <location evidence="1">Membrane</location>
    </subcellularLocation>
</comment>
<keyword evidence="4 9" id="KW-0732">Signal</keyword>
<evidence type="ECO:0000256" key="4">
    <source>
        <dbReference type="ARBA" id="ARBA00022729"/>
    </source>
</evidence>
<dbReference type="Pfam" id="PF13855">
    <property type="entry name" value="LRR_8"/>
    <property type="match status" value="2"/>
</dbReference>
<dbReference type="EMBL" id="ASHM01014340">
    <property type="protein sequence ID" value="PNX96282.1"/>
    <property type="molecule type" value="Genomic_DNA"/>
</dbReference>
<feature type="chain" id="PRO_5015082895" evidence="9">
    <location>
        <begin position="29"/>
        <end position="987"/>
    </location>
</feature>
<evidence type="ECO:0000256" key="1">
    <source>
        <dbReference type="ARBA" id="ARBA00004370"/>
    </source>
</evidence>
<keyword evidence="2" id="KW-0433">Leucine-rich repeat</keyword>
<dbReference type="SUPFAM" id="SSF52047">
    <property type="entry name" value="RNI-like"/>
    <property type="match status" value="1"/>
</dbReference>
<dbReference type="FunFam" id="3.80.10.10:FF:000726">
    <property type="entry name" value="Probably inactive leucine-rich repeat receptor-like protein kinase"/>
    <property type="match status" value="1"/>
</dbReference>
<keyword evidence="12" id="KW-0418">Kinase</keyword>
<dbReference type="EMBL" id="ASHM01010716">
    <property type="protein sequence ID" value="PNX92569.1"/>
    <property type="molecule type" value="Genomic_DNA"/>
</dbReference>
<dbReference type="Pfam" id="PF23598">
    <property type="entry name" value="LRR_14"/>
    <property type="match status" value="1"/>
</dbReference>
<evidence type="ECO:0000256" key="3">
    <source>
        <dbReference type="ARBA" id="ARBA00022692"/>
    </source>
</evidence>
<accession>A0A2K3MPD4</accession>
<dbReference type="AlphaFoldDB" id="A0A2K3MPD4"/>
<evidence type="ECO:0000256" key="8">
    <source>
        <dbReference type="SAM" id="Phobius"/>
    </source>
</evidence>
<keyword evidence="12" id="KW-0675">Receptor</keyword>
<dbReference type="SMART" id="SM00220">
    <property type="entry name" value="S_TKc"/>
    <property type="match status" value="1"/>
</dbReference>
<dbReference type="EMBL" id="ASHM01010318">
    <property type="protein sequence ID" value="PNX92146.1"/>
    <property type="molecule type" value="Genomic_DNA"/>
</dbReference>
<dbReference type="InterPro" id="IPR001611">
    <property type="entry name" value="Leu-rich_rpt"/>
</dbReference>
<dbReference type="SMART" id="SM00369">
    <property type="entry name" value="LRR_TYP"/>
    <property type="match status" value="11"/>
</dbReference>
<dbReference type="Pfam" id="PF08263">
    <property type="entry name" value="LRRNT_2"/>
    <property type="match status" value="1"/>
</dbReference>
<evidence type="ECO:0000313" key="12">
    <source>
        <dbReference type="EMBL" id="PNX92569.1"/>
    </source>
</evidence>
<keyword evidence="5" id="KW-0677">Repeat</keyword>
<feature type="domain" description="Protein kinase" evidence="10">
    <location>
        <begin position="708"/>
        <end position="979"/>
    </location>
</feature>
<comment type="caution">
    <text evidence="12">The sequence shown here is derived from an EMBL/GenBank/DDBJ whole genome shotgun (WGS) entry which is preliminary data.</text>
</comment>
<dbReference type="FunFam" id="3.80.10.10:FF:000383">
    <property type="entry name" value="Leucine-rich repeat receptor protein kinase EMS1"/>
    <property type="match status" value="1"/>
</dbReference>
<dbReference type="GO" id="GO:0016020">
    <property type="term" value="C:membrane"/>
    <property type="evidence" value="ECO:0007669"/>
    <property type="project" value="UniProtKB-SubCell"/>
</dbReference>
<dbReference type="InterPro" id="IPR003591">
    <property type="entry name" value="Leu-rich_rpt_typical-subtyp"/>
</dbReference>
<dbReference type="STRING" id="57577.A0A2K3MPD4"/>
<keyword evidence="3 8" id="KW-0812">Transmembrane</keyword>
<dbReference type="SUPFAM" id="SSF56112">
    <property type="entry name" value="Protein kinase-like (PK-like)"/>
    <property type="match status" value="1"/>
</dbReference>
<dbReference type="InterPro" id="IPR011009">
    <property type="entry name" value="Kinase-like_dom_sf"/>
</dbReference>
<dbReference type="GO" id="GO:0004672">
    <property type="term" value="F:protein kinase activity"/>
    <property type="evidence" value="ECO:0007669"/>
    <property type="project" value="InterPro"/>
</dbReference>
<protein>
    <submittedName>
        <fullName evidence="12">Putative inactive LRR receptor-like protein kinase</fullName>
    </submittedName>
</protein>
<keyword evidence="6 8" id="KW-1133">Transmembrane helix</keyword>
<dbReference type="Gene3D" id="1.10.510.10">
    <property type="entry name" value="Transferase(Phosphotransferase) domain 1"/>
    <property type="match status" value="1"/>
</dbReference>
<reference evidence="12 14" key="2">
    <citation type="journal article" date="2017" name="Front. Plant Sci.">
        <title>Gene Classification and Mining of Molecular Markers Useful in Red Clover (Trifolium pratense) Breeding.</title>
        <authorList>
            <person name="Istvanek J."/>
            <person name="Dluhosova J."/>
            <person name="Dluhos P."/>
            <person name="Patkova L."/>
            <person name="Nedelnik J."/>
            <person name="Repkova J."/>
        </authorList>
    </citation>
    <scope>NUCLEOTIDE SEQUENCE [LARGE SCALE GENOMIC DNA]</scope>
    <source>
        <strain evidence="14">cv. Tatra</strain>
        <tissue evidence="12">Young leaves</tissue>
    </source>
</reference>
<keyword evidence="12" id="KW-0808">Transferase</keyword>
<keyword evidence="7 8" id="KW-0472">Membrane</keyword>
<feature type="transmembrane region" description="Helical" evidence="8">
    <location>
        <begin position="642"/>
        <end position="666"/>
    </location>
</feature>
<feature type="signal peptide" evidence="9">
    <location>
        <begin position="1"/>
        <end position="28"/>
    </location>
</feature>
<sequence length="987" mass="110024">MAKETSKSLTFMCFFMFMFMLNFYSSHGEQEFELLLSFKASIKFDPLNFLSNWVNTSSITICKWHGITCDNWSHVNTVSLSGKNFSGEVSSSIFQLPHVTNLDLSNNQLVGEVVFNSPFLSSLLYLNLSNNNLTGSLPQSLFSSSFINLETLDLSNNMFSGKIPDQIGFLSSLTYIDLGGNVLVGKIPNSITNMTSLEYLTLASNQLVGEIPTEISLMKRLKWIYLGYNNLSGEIPKSIGNLLSLKHLNLVYNNLTGQIPESLGNLTNLQYLFLYLNKLTGPIPKSIFQLKNLISLDLSDNSLSGEISNLVVNLQKLEILHLFSNNFTGKIPNTITSLPHLQVLQLWSNKLTGEIPQTLGMHNNLTILDLSSNNLTGKIPNTLCASKNLQKLILFSNSFKGEIPKGLTSCKTLQRVRLQNNKLSGKLPLEITQLPQIYLLDISGNKLSGRINDRKWNMPSLQMLNLANNNFYGELPNSFGSKKLEGLDLSQNQFSGYIQIGFKNLPELVQLKLNNNKLFGKFPEELFQCNKLVSLELSHNQLIGEIPTKLADMPVLGLLDLSENQFSGEIPKNLGNVESLVEVNVSYNHFHGKLPSTEAFFAINASSVAGNNLCDGDSDGDGDGSKGLPPCKRNNQMNSTTLFFSVCVVLTGLVVFVGAGFLVVFVQRRKKNFEVRRVVENEDGSWEVIFFDSTASKFITVEDVLSSVKEGKAISKGRNWVSYEGKCVANEMRFVVKEIIDTNSVSVSFWDDAVTFGKKVRHENIVKLIGMFRCGKRGYLVYEFEEGKNLREILHNLSWQKRWKIAVAVAKAIKFLHHECLWIGLVGEVSPEMVLVDEKGVSRLELNPPGIGTPIMDMKCFVSSSYIAPEKRNGKDVTEKSEIYGFGVMLIELLTGRSTIDIEAGNGIHHKNNIVEWARYCYSDCHLDTWIDPVMIKGGDVSSYQNDIVETMNLALHCTAADPTTRPCARDVLKTLATVHCSTNTFC</sequence>
<evidence type="ECO:0000313" key="14">
    <source>
        <dbReference type="Proteomes" id="UP000236291"/>
    </source>
</evidence>
<evidence type="ECO:0000313" key="13">
    <source>
        <dbReference type="EMBL" id="PNX96282.1"/>
    </source>
</evidence>
<dbReference type="Pfam" id="PF00069">
    <property type="entry name" value="Pkinase"/>
    <property type="match status" value="1"/>
</dbReference>
<dbReference type="PANTHER" id="PTHR48060">
    <property type="entry name" value="DNA DAMAGE-REPAIR/TOLERATION PROTEIN DRT100"/>
    <property type="match status" value="1"/>
</dbReference>
<evidence type="ECO:0000256" key="6">
    <source>
        <dbReference type="ARBA" id="ARBA00022989"/>
    </source>
</evidence>
<name>A0A2K3MPD4_TRIPR</name>
<proteinExistence type="predicted"/>
<dbReference type="Gene3D" id="3.80.10.10">
    <property type="entry name" value="Ribonuclease Inhibitor"/>
    <property type="match status" value="3"/>
</dbReference>
<dbReference type="InterPro" id="IPR032675">
    <property type="entry name" value="LRR_dom_sf"/>
</dbReference>
<gene>
    <name evidence="11" type="ORF">L195_g015278</name>
    <name evidence="12" type="ORF">L195_g015709</name>
    <name evidence="13" type="ORF">L195_g019485</name>
</gene>
<dbReference type="Proteomes" id="UP000236291">
    <property type="component" value="Unassembled WGS sequence"/>
</dbReference>
<dbReference type="SUPFAM" id="SSF52058">
    <property type="entry name" value="L domain-like"/>
    <property type="match status" value="1"/>
</dbReference>